<accession>A0A2U2XFY6</accession>
<keyword evidence="3" id="KW-1185">Reference proteome</keyword>
<dbReference type="Proteomes" id="UP000245370">
    <property type="component" value="Unassembled WGS sequence"/>
</dbReference>
<dbReference type="CDD" id="cd06259">
    <property type="entry name" value="YdcF-like"/>
    <property type="match status" value="1"/>
</dbReference>
<dbReference type="InterPro" id="IPR003848">
    <property type="entry name" value="DUF218"/>
</dbReference>
<dbReference type="Pfam" id="PF02698">
    <property type="entry name" value="DUF218"/>
    <property type="match status" value="1"/>
</dbReference>
<dbReference type="GO" id="GO:0005886">
    <property type="term" value="C:plasma membrane"/>
    <property type="evidence" value="ECO:0007669"/>
    <property type="project" value="TreeGrafter"/>
</dbReference>
<feature type="domain" description="DUF218" evidence="1">
    <location>
        <begin position="59"/>
        <end position="180"/>
    </location>
</feature>
<organism evidence="2 3">
    <name type="scientific">Brumimicrobium oceani</name>
    <dbReference type="NCBI Taxonomy" id="2100725"/>
    <lineage>
        <taxon>Bacteria</taxon>
        <taxon>Pseudomonadati</taxon>
        <taxon>Bacteroidota</taxon>
        <taxon>Flavobacteriia</taxon>
        <taxon>Flavobacteriales</taxon>
        <taxon>Crocinitomicaceae</taxon>
        <taxon>Brumimicrobium</taxon>
    </lineage>
</organism>
<dbReference type="OrthoDB" id="9782395at2"/>
<sequence length="207" mass="23661">MFSFLIFLILPFLFAYFSNLLIINTAKEKTSFKLEKLEANKVGLLLGTSKYRAAGGINLYFKYRIDAAVRLYNSGKIEFILVSGDNSTQYYNEPEAFKAELIKRGIPAKKIFLDYAGFRTLDSVIRASKVFGQQKITIISQKFHNERAIYLAEQYGIEAIAYNAQDVSKNYGFKTQIREYFARSKAVLDVLFGVEPKFLGDKIEIAY</sequence>
<evidence type="ECO:0000313" key="3">
    <source>
        <dbReference type="Proteomes" id="UP000245370"/>
    </source>
</evidence>
<dbReference type="InterPro" id="IPR051599">
    <property type="entry name" value="Cell_Envelope_Assoc"/>
</dbReference>
<comment type="caution">
    <text evidence="2">The sequence shown here is derived from an EMBL/GenBank/DDBJ whole genome shotgun (WGS) entry which is preliminary data.</text>
</comment>
<reference evidence="2 3" key="1">
    <citation type="submission" date="2018-05" db="EMBL/GenBank/DDBJ databases">
        <title>Brumimicrobium oceani sp. nov., isolated from coastal sediment.</title>
        <authorList>
            <person name="Kou Y."/>
        </authorList>
    </citation>
    <scope>NUCLEOTIDE SEQUENCE [LARGE SCALE GENOMIC DNA]</scope>
    <source>
        <strain evidence="2 3">C305</strain>
    </source>
</reference>
<proteinExistence type="predicted"/>
<name>A0A2U2XFY6_9FLAO</name>
<evidence type="ECO:0000313" key="2">
    <source>
        <dbReference type="EMBL" id="PWH86667.1"/>
    </source>
</evidence>
<dbReference type="EMBL" id="QFRJ01000002">
    <property type="protein sequence ID" value="PWH86667.1"/>
    <property type="molecule type" value="Genomic_DNA"/>
</dbReference>
<dbReference type="AlphaFoldDB" id="A0A2U2XFY6"/>
<dbReference type="PANTHER" id="PTHR30336:SF6">
    <property type="entry name" value="INTEGRAL MEMBRANE PROTEIN"/>
    <property type="match status" value="1"/>
</dbReference>
<protein>
    <submittedName>
        <fullName evidence="2">Protein SanA</fullName>
    </submittedName>
</protein>
<evidence type="ECO:0000259" key="1">
    <source>
        <dbReference type="Pfam" id="PF02698"/>
    </source>
</evidence>
<gene>
    <name evidence="2" type="ORF">DIT68_03885</name>
</gene>
<dbReference type="PANTHER" id="PTHR30336">
    <property type="entry name" value="INNER MEMBRANE PROTEIN, PROBABLE PERMEASE"/>
    <property type="match status" value="1"/>
</dbReference>
<reference evidence="2 3" key="2">
    <citation type="submission" date="2018-05" db="EMBL/GenBank/DDBJ databases">
        <authorList>
            <person name="Lanie J.A."/>
            <person name="Ng W.-L."/>
            <person name="Kazmierczak K.M."/>
            <person name="Andrzejewski T.M."/>
            <person name="Davidsen T.M."/>
            <person name="Wayne K.J."/>
            <person name="Tettelin H."/>
            <person name="Glass J.I."/>
            <person name="Rusch D."/>
            <person name="Podicherti R."/>
            <person name="Tsui H.-C.T."/>
            <person name="Winkler M.E."/>
        </authorList>
    </citation>
    <scope>NUCLEOTIDE SEQUENCE [LARGE SCALE GENOMIC DNA]</scope>
    <source>
        <strain evidence="2 3">C305</strain>
    </source>
</reference>